<gene>
    <name evidence="2" type="ORF">EP073_07175</name>
</gene>
<sequence>MQSMTLSMTSTRFEATAYSSKRGSSNREAASAPAYQTGNKAGSRYVSSGSAFILDIAGLKEGAQSFASYLNSETSQNESLNYQGFKMKIQSVTIEAFSEQNREHARISEGFRFSYTSIEISMEQSSSAEEPSDLYDSYFGDEAYWGAEKTSGRIMDFIKSIAGGDPERLEQAKNGAVKGYKSVESQLGQMPQVCVDTLELLMEKIDVYKEEITAAVQQPVDLTA</sequence>
<protein>
    <recommendedName>
        <fullName evidence="4">DUF5610 domain-containing protein</fullName>
    </recommendedName>
</protein>
<name>A0A3R5X2U7_9BACT</name>
<evidence type="ECO:0008006" key="4">
    <source>
        <dbReference type="Google" id="ProtNLM"/>
    </source>
</evidence>
<dbReference type="AlphaFoldDB" id="A0A3R5X2U7"/>
<accession>A0A3R5X2U7</accession>
<dbReference type="RefSeq" id="WP_128466476.1">
    <property type="nucleotide sequence ID" value="NZ_CP035108.1"/>
</dbReference>
<reference evidence="2 3" key="1">
    <citation type="submission" date="2019-01" db="EMBL/GenBank/DDBJ databases">
        <title>Geovibrio thiophilus DSM 11263, complete genome.</title>
        <authorList>
            <person name="Spring S."/>
            <person name="Bunk B."/>
            <person name="Sproer C."/>
        </authorList>
    </citation>
    <scope>NUCLEOTIDE SEQUENCE [LARGE SCALE GENOMIC DNA]</scope>
    <source>
        <strain evidence="2 3">DSM 11263</strain>
    </source>
</reference>
<organism evidence="2 3">
    <name type="scientific">Geovibrio thiophilus</name>
    <dbReference type="NCBI Taxonomy" id="139438"/>
    <lineage>
        <taxon>Bacteria</taxon>
        <taxon>Pseudomonadati</taxon>
        <taxon>Deferribacterota</taxon>
        <taxon>Deferribacteres</taxon>
        <taxon>Deferribacterales</taxon>
        <taxon>Geovibrionaceae</taxon>
        <taxon>Geovibrio</taxon>
    </lineage>
</organism>
<keyword evidence="3" id="KW-1185">Reference proteome</keyword>
<dbReference type="Proteomes" id="UP000287502">
    <property type="component" value="Chromosome"/>
</dbReference>
<dbReference type="EMBL" id="CP035108">
    <property type="protein sequence ID" value="QAR33190.1"/>
    <property type="molecule type" value="Genomic_DNA"/>
</dbReference>
<dbReference type="KEGG" id="gtl:EP073_07175"/>
<dbReference type="OrthoDB" id="49105at2"/>
<proteinExistence type="predicted"/>
<evidence type="ECO:0000313" key="2">
    <source>
        <dbReference type="EMBL" id="QAR33190.1"/>
    </source>
</evidence>
<evidence type="ECO:0000313" key="3">
    <source>
        <dbReference type="Proteomes" id="UP000287502"/>
    </source>
</evidence>
<feature type="region of interest" description="Disordered" evidence="1">
    <location>
        <begin position="1"/>
        <end position="40"/>
    </location>
</feature>
<evidence type="ECO:0000256" key="1">
    <source>
        <dbReference type="SAM" id="MobiDB-lite"/>
    </source>
</evidence>